<feature type="compositionally biased region" description="Pro residues" evidence="5">
    <location>
        <begin position="1170"/>
        <end position="1179"/>
    </location>
</feature>
<dbReference type="FunFam" id="3.30.40.10:FF:000225">
    <property type="entry name" value="Death-inducer obliterator 1"/>
    <property type="match status" value="1"/>
</dbReference>
<feature type="compositionally biased region" description="Polar residues" evidence="5">
    <location>
        <begin position="978"/>
        <end position="995"/>
    </location>
</feature>
<dbReference type="Pfam" id="PF00628">
    <property type="entry name" value="PHD"/>
    <property type="match status" value="1"/>
</dbReference>
<feature type="domain" description="TFIIS central" evidence="7">
    <location>
        <begin position="829"/>
        <end position="949"/>
    </location>
</feature>
<keyword evidence="2 4" id="KW-0863">Zinc-finger</keyword>
<feature type="region of interest" description="Disordered" evidence="5">
    <location>
        <begin position="927"/>
        <end position="999"/>
    </location>
</feature>
<dbReference type="Proteomes" id="UP000516260">
    <property type="component" value="Chromosome 5"/>
</dbReference>
<feature type="compositionally biased region" description="Basic and acidic residues" evidence="5">
    <location>
        <begin position="927"/>
        <end position="940"/>
    </location>
</feature>
<dbReference type="Pfam" id="PF07500">
    <property type="entry name" value="TFIIS_M"/>
    <property type="match status" value="1"/>
</dbReference>
<gene>
    <name evidence="8" type="ORF">fugu_004677</name>
</gene>
<evidence type="ECO:0000259" key="7">
    <source>
        <dbReference type="PROSITE" id="PS51321"/>
    </source>
</evidence>
<dbReference type="SUPFAM" id="SSF46942">
    <property type="entry name" value="Elongation factor TFIIS domain 2"/>
    <property type="match status" value="1"/>
</dbReference>
<feature type="compositionally biased region" description="Pro residues" evidence="5">
    <location>
        <begin position="817"/>
        <end position="826"/>
    </location>
</feature>
<reference evidence="8 9" key="1">
    <citation type="submission" date="2019-04" db="EMBL/GenBank/DDBJ databases">
        <title>The sequence and de novo assembly of Takifugu bimaculatus genome using PacBio and Hi-C technologies.</title>
        <authorList>
            <person name="Xu P."/>
            <person name="Liu B."/>
            <person name="Zhou Z."/>
        </authorList>
    </citation>
    <scope>NUCLEOTIDE SEQUENCE [LARGE SCALE GENOMIC DNA]</scope>
    <source>
        <strain evidence="8">TB-2018</strain>
        <tissue evidence="8">Muscle</tissue>
    </source>
</reference>
<dbReference type="Gene3D" id="1.10.472.30">
    <property type="entry name" value="Transcription elongation factor S-II, central domain"/>
    <property type="match status" value="1"/>
</dbReference>
<dbReference type="InterPro" id="IPR033082">
    <property type="entry name" value="DIDO1_PHD"/>
</dbReference>
<dbReference type="InterPro" id="IPR001965">
    <property type="entry name" value="Znf_PHD"/>
</dbReference>
<dbReference type="InterPro" id="IPR012921">
    <property type="entry name" value="SPOC_C"/>
</dbReference>
<keyword evidence="3" id="KW-0862">Zinc</keyword>
<feature type="compositionally biased region" description="Low complexity" evidence="5">
    <location>
        <begin position="785"/>
        <end position="816"/>
    </location>
</feature>
<feature type="compositionally biased region" description="Basic and acidic residues" evidence="5">
    <location>
        <begin position="1040"/>
        <end position="1055"/>
    </location>
</feature>
<feature type="compositionally biased region" description="Basic and acidic residues" evidence="5">
    <location>
        <begin position="220"/>
        <end position="247"/>
    </location>
</feature>
<dbReference type="PROSITE" id="PS51321">
    <property type="entry name" value="TFIIS_CENTRAL"/>
    <property type="match status" value="1"/>
</dbReference>
<dbReference type="GO" id="GO:0006351">
    <property type="term" value="P:DNA-templated transcription"/>
    <property type="evidence" value="ECO:0007669"/>
    <property type="project" value="InterPro"/>
</dbReference>
<keyword evidence="1" id="KW-0479">Metal-binding</keyword>
<dbReference type="GO" id="GO:0008270">
    <property type="term" value="F:zinc ion binding"/>
    <property type="evidence" value="ECO:0007669"/>
    <property type="project" value="UniProtKB-KW"/>
</dbReference>
<evidence type="ECO:0000313" key="9">
    <source>
        <dbReference type="Proteomes" id="UP000516260"/>
    </source>
</evidence>
<protein>
    <recommendedName>
        <fullName evidence="10">PHD-type domain-containing protein</fullName>
    </recommendedName>
</protein>
<dbReference type="PROSITE" id="PS01359">
    <property type="entry name" value="ZF_PHD_1"/>
    <property type="match status" value="1"/>
</dbReference>
<keyword evidence="9" id="KW-1185">Reference proteome</keyword>
<evidence type="ECO:0000256" key="3">
    <source>
        <dbReference type="ARBA" id="ARBA00022833"/>
    </source>
</evidence>
<feature type="compositionally biased region" description="Polar residues" evidence="5">
    <location>
        <begin position="107"/>
        <end position="117"/>
    </location>
</feature>
<dbReference type="EMBL" id="SWLE01000018">
    <property type="protein sequence ID" value="TNM88423.1"/>
    <property type="molecule type" value="Genomic_DNA"/>
</dbReference>
<organism evidence="8 9">
    <name type="scientific">Takifugu bimaculatus</name>
    <dbReference type="NCBI Taxonomy" id="433685"/>
    <lineage>
        <taxon>Eukaryota</taxon>
        <taxon>Metazoa</taxon>
        <taxon>Chordata</taxon>
        <taxon>Craniata</taxon>
        <taxon>Vertebrata</taxon>
        <taxon>Euteleostomi</taxon>
        <taxon>Actinopterygii</taxon>
        <taxon>Neopterygii</taxon>
        <taxon>Teleostei</taxon>
        <taxon>Neoteleostei</taxon>
        <taxon>Acanthomorphata</taxon>
        <taxon>Eupercaria</taxon>
        <taxon>Tetraodontiformes</taxon>
        <taxon>Tetradontoidea</taxon>
        <taxon>Tetraodontidae</taxon>
        <taxon>Takifugu</taxon>
    </lineage>
</organism>
<proteinExistence type="predicted"/>
<feature type="region of interest" description="Disordered" evidence="5">
    <location>
        <begin position="28"/>
        <end position="342"/>
    </location>
</feature>
<dbReference type="InterPro" id="IPR019786">
    <property type="entry name" value="Zinc_finger_PHD-type_CS"/>
</dbReference>
<dbReference type="PANTHER" id="PTHR11477">
    <property type="entry name" value="TRANSCRIPTION FACTOR S-II ZINC FINGER DOMAIN-CONTAINING PROTEIN"/>
    <property type="match status" value="1"/>
</dbReference>
<dbReference type="InterPro" id="IPR036575">
    <property type="entry name" value="TFIIS_cen_dom_sf"/>
</dbReference>
<feature type="region of interest" description="Disordered" evidence="5">
    <location>
        <begin position="579"/>
        <end position="830"/>
    </location>
</feature>
<feature type="compositionally biased region" description="Low complexity" evidence="5">
    <location>
        <begin position="1151"/>
        <end position="1162"/>
    </location>
</feature>
<evidence type="ECO:0000256" key="5">
    <source>
        <dbReference type="SAM" id="MobiDB-lite"/>
    </source>
</evidence>
<dbReference type="InterPro" id="IPR011011">
    <property type="entry name" value="Znf_FYVE_PHD"/>
</dbReference>
<feature type="compositionally biased region" description="Polar residues" evidence="5">
    <location>
        <begin position="28"/>
        <end position="39"/>
    </location>
</feature>
<evidence type="ECO:0000259" key="6">
    <source>
        <dbReference type="PROSITE" id="PS50016"/>
    </source>
</evidence>
<sequence length="1418" mass="154964">MENGGLTEERGHIGISRLRIKGTWQCGRSNTREVTQPSKANGEIRLGCFREPSVAKREMPVETAADSPESRYPVRRSGRQAKRTDKLEEFLSSAKRGSRKSGEPLLQTPTDAETASEASLDGNPDFKNEEDKEESPERRTRSSARKQQQKSQGGRQTRGGGRVTVKDEESSENEDDDKDAATEDHKGDKKEEECSVNVGDTRRAQSQPEMDATQSGGVEQKNEHDDENIKEQIKKEAEKDTNQDGTEKTVVGLVKRGPLRTYVNKKKVANKNTSLVKAPASKTTTSIKRETRAKSPQGSGKIQTRQRCNDEEEEEDDEDEEDDDDDDDDDSSTSSSSESDSGYDPNALYCICRQKHNKRFMICCDRCEEWFHGDCVGITEARGRLMERNGEDYICPNCTTKKNQLVRPATSNLSASLAIGKPRVGVGPAAASAAVGSVSAEKANSLGDQSPVGAAFSTGAGSDDMGIKGRIEKATNPTGKKKIKIFQPQPLEPKGQKLPVEKKAAEQKPVQDTEPKVASNVEVKTTPTGEAPEEKVVEKPGEEASLPKCIGPGCENDAQPDSVYCGNDCILRHAAAAMKSISDDKEPGQDKVKPEKTKPTPKKSSHGGKKTQKMSSEESGSEEEHSPDPDEEDEHAVEERPPPNTASWSSDHNYIAVAAEKTTPISATVLNRKSPAKEEKEAAPEKSPEKPASATPVKGNKKAPITKAAKVSLRDRKQSHHSSSKKPVTPHNKTSSKTKKLASSTSKPQSSFPPGPIHITGALRVTKSNFTIPKKQPQQKDASSESHSSSRVPSSQAFSASSSHSSSRPHSASSAPPASPVPPPPNNQMRQNIRRSLTDILYKRVSDSDDLKMTESEVGRLAFAIEKEMFNLCLNTDSKYKNKYRSLMFNLKDPKNKGLFYRVIGGDVTPFRLVRLSAEELLSKEMSEWRKPDAPEERGSGTRAHSGHSKQGSRHSGTHSMDVDDVPPASDADDQDETPVSSAQASAVERNSSSMPDIFSSMLKDTTSEHRTHLFDLNCKICTGQKSEDEYAAKKMKLTKKPEMKSPRQELHSSRSGDAQPQVTATYQHQDPLAYQPSLAPSSQANTDAAVPDSVPQSNQDFSKLPPLAPITSTVSSITNTRRDPRMARHSAAVTVSYTPPEKPTNSMLDPLSAPTAAPAPSELGSKLPLPMPPAPPTSVPVSKPAKTSTIEPSAEGETAIFLHGQEKIWKGLIYMQSVAKFVTKAYLVSGSFDHLKEDLPDTIHIGGRISPSTVWDYVGKLKTSLSKELCLIRFHPATEEEEVAYVSLFSYFSSRQRFGVVANNNRRIKDLYLIPLGSKDPLPSNLLPFDGPGLEPARPNILLGLLICQKDRKRVAAPLEMEEKRSKIQAKDVEDTGPKGTFCQDRTKALGKVWKFPLARHLRGPLRPALLTLQAAV</sequence>
<dbReference type="InterPro" id="IPR013083">
    <property type="entry name" value="Znf_RING/FYVE/PHD"/>
</dbReference>
<evidence type="ECO:0000256" key="4">
    <source>
        <dbReference type="PROSITE-ProRule" id="PRU00146"/>
    </source>
</evidence>
<dbReference type="CDD" id="cd15639">
    <property type="entry name" value="PHD_DIDO1_like"/>
    <property type="match status" value="1"/>
</dbReference>
<evidence type="ECO:0000256" key="1">
    <source>
        <dbReference type="ARBA" id="ARBA00022723"/>
    </source>
</evidence>
<feature type="compositionally biased region" description="Basic and acidic residues" evidence="5">
    <location>
        <begin position="532"/>
        <end position="542"/>
    </location>
</feature>
<feature type="compositionally biased region" description="Polar residues" evidence="5">
    <location>
        <begin position="1056"/>
        <end position="1069"/>
    </location>
</feature>
<evidence type="ECO:0000256" key="2">
    <source>
        <dbReference type="ARBA" id="ARBA00022771"/>
    </source>
</evidence>
<feature type="compositionally biased region" description="Basic and acidic residues" evidence="5">
    <location>
        <begin position="675"/>
        <end position="689"/>
    </location>
</feature>
<dbReference type="GO" id="GO:0005634">
    <property type="term" value="C:nucleus"/>
    <property type="evidence" value="ECO:0007669"/>
    <property type="project" value="TreeGrafter"/>
</dbReference>
<feature type="compositionally biased region" description="Polar residues" evidence="5">
    <location>
        <begin position="1134"/>
        <end position="1148"/>
    </location>
</feature>
<feature type="compositionally biased region" description="Basic and acidic residues" evidence="5">
    <location>
        <begin position="581"/>
        <end position="598"/>
    </location>
</feature>
<dbReference type="Gene3D" id="3.30.40.10">
    <property type="entry name" value="Zinc/RING finger domain, C3HC4 (zinc finger)"/>
    <property type="match status" value="1"/>
</dbReference>
<feature type="compositionally biased region" description="Basic residues" evidence="5">
    <location>
        <begin position="945"/>
        <end position="957"/>
    </location>
</feature>
<dbReference type="SMART" id="SM00249">
    <property type="entry name" value="PHD"/>
    <property type="match status" value="1"/>
</dbReference>
<dbReference type="CDD" id="cd21547">
    <property type="entry name" value="SPOC_DIDO1-like"/>
    <property type="match status" value="1"/>
</dbReference>
<dbReference type="InterPro" id="IPR019787">
    <property type="entry name" value="Znf_PHD-finger"/>
</dbReference>
<dbReference type="InterPro" id="IPR003618">
    <property type="entry name" value="TFIIS_cen_dom"/>
</dbReference>
<feature type="compositionally biased region" description="Polar residues" evidence="5">
    <location>
        <begin position="270"/>
        <end position="286"/>
    </location>
</feature>
<dbReference type="PROSITE" id="PS50016">
    <property type="entry name" value="ZF_PHD_2"/>
    <property type="match status" value="1"/>
</dbReference>
<feature type="domain" description="PHD-type" evidence="6">
    <location>
        <begin position="347"/>
        <end position="401"/>
    </location>
</feature>
<feature type="region of interest" description="Disordered" evidence="5">
    <location>
        <begin position="486"/>
        <end position="544"/>
    </location>
</feature>
<dbReference type="GO" id="GO:0097190">
    <property type="term" value="P:apoptotic signaling pathway"/>
    <property type="evidence" value="ECO:0007669"/>
    <property type="project" value="InterPro"/>
</dbReference>
<name>A0A4Z2B7V8_9TELE</name>
<feature type="compositionally biased region" description="Polar residues" evidence="5">
    <location>
        <begin position="204"/>
        <end position="217"/>
    </location>
</feature>
<dbReference type="PANTHER" id="PTHR11477:SF13">
    <property type="entry name" value="DEATH-INDUCER OBLITERATOR 1"/>
    <property type="match status" value="1"/>
</dbReference>
<feature type="compositionally biased region" description="Acidic residues" evidence="5">
    <location>
        <begin position="310"/>
        <end position="331"/>
    </location>
</feature>
<feature type="compositionally biased region" description="Polar residues" evidence="5">
    <location>
        <begin position="294"/>
        <end position="306"/>
    </location>
</feature>
<dbReference type="SMART" id="SM00510">
    <property type="entry name" value="TFS2M"/>
    <property type="match status" value="1"/>
</dbReference>
<feature type="compositionally biased region" description="Basic and acidic residues" evidence="5">
    <location>
        <begin position="179"/>
        <end position="193"/>
    </location>
</feature>
<dbReference type="Pfam" id="PF07744">
    <property type="entry name" value="SPOC"/>
    <property type="match status" value="1"/>
</dbReference>
<feature type="compositionally biased region" description="Acidic residues" evidence="5">
    <location>
        <begin position="169"/>
        <end position="178"/>
    </location>
</feature>
<feature type="compositionally biased region" description="Basic and acidic residues" evidence="5">
    <location>
        <begin position="124"/>
        <end position="140"/>
    </location>
</feature>
<feature type="compositionally biased region" description="Polar residues" evidence="5">
    <location>
        <begin position="1111"/>
        <end position="1120"/>
    </location>
</feature>
<feature type="region of interest" description="Disordered" evidence="5">
    <location>
        <begin position="1033"/>
        <end position="1190"/>
    </location>
</feature>
<feature type="compositionally biased region" description="Basic residues" evidence="5">
    <location>
        <begin position="599"/>
        <end position="612"/>
    </location>
</feature>
<feature type="compositionally biased region" description="Basic and acidic residues" evidence="5">
    <location>
        <begin position="499"/>
        <end position="515"/>
    </location>
</feature>
<evidence type="ECO:0000313" key="8">
    <source>
        <dbReference type="EMBL" id="TNM88423.1"/>
    </source>
</evidence>
<accession>A0A4Z2B7V8</accession>
<evidence type="ECO:0008006" key="10">
    <source>
        <dbReference type="Google" id="ProtNLM"/>
    </source>
</evidence>
<comment type="caution">
    <text evidence="8">The sequence shown here is derived from an EMBL/GenBank/DDBJ whole genome shotgun (WGS) entry which is preliminary data.</text>
</comment>
<dbReference type="SUPFAM" id="SSF57903">
    <property type="entry name" value="FYVE/PHD zinc finger"/>
    <property type="match status" value="1"/>
</dbReference>